<dbReference type="EMBL" id="BJXN01000005">
    <property type="protein sequence ID" value="GEM89478.1"/>
    <property type="molecule type" value="Genomic_DNA"/>
</dbReference>
<dbReference type="InterPro" id="IPR051202">
    <property type="entry name" value="Peptidase_C40"/>
</dbReference>
<evidence type="ECO:0000256" key="1">
    <source>
        <dbReference type="ARBA" id="ARBA00007074"/>
    </source>
</evidence>
<protein>
    <recommendedName>
        <fullName evidence="5">NlpC/P60 domain-containing protein</fullName>
    </recommendedName>
</protein>
<proteinExistence type="inferred from homology"/>
<evidence type="ECO:0000256" key="4">
    <source>
        <dbReference type="ARBA" id="ARBA00022807"/>
    </source>
</evidence>
<dbReference type="InterPro" id="IPR000064">
    <property type="entry name" value="NLP_P60_dom"/>
</dbReference>
<dbReference type="PROSITE" id="PS51935">
    <property type="entry name" value="NLPC_P60"/>
    <property type="match status" value="1"/>
</dbReference>
<dbReference type="AlphaFoldDB" id="A0A511RIK7"/>
<evidence type="ECO:0000313" key="6">
    <source>
        <dbReference type="EMBL" id="GEM89478.1"/>
    </source>
</evidence>
<dbReference type="PANTHER" id="PTHR47053">
    <property type="entry name" value="MUREIN DD-ENDOPEPTIDASE MEPH-RELATED"/>
    <property type="match status" value="1"/>
</dbReference>
<evidence type="ECO:0000259" key="5">
    <source>
        <dbReference type="PROSITE" id="PS51935"/>
    </source>
</evidence>
<dbReference type="InterPro" id="IPR039439">
    <property type="entry name" value="SH3b1_dom"/>
</dbReference>
<dbReference type="PANTHER" id="PTHR47053:SF1">
    <property type="entry name" value="MUREIN DD-ENDOPEPTIDASE MEPH-RELATED"/>
    <property type="match status" value="1"/>
</dbReference>
<dbReference type="Pfam" id="PF00877">
    <property type="entry name" value="NLPC_P60"/>
    <property type="match status" value="1"/>
</dbReference>
<dbReference type="RefSeq" id="WP_147146332.1">
    <property type="nucleotide sequence ID" value="NZ_BJXN01000005.1"/>
</dbReference>
<dbReference type="Proteomes" id="UP000321827">
    <property type="component" value="Unassembled WGS sequence"/>
</dbReference>
<keyword evidence="2" id="KW-0645">Protease</keyword>
<feature type="domain" description="NlpC/P60" evidence="5">
    <location>
        <begin position="256"/>
        <end position="386"/>
    </location>
</feature>
<comment type="similarity">
    <text evidence="1">Belongs to the peptidase C40 family.</text>
</comment>
<dbReference type="Gene3D" id="3.90.1720.10">
    <property type="entry name" value="endopeptidase domain like (from Nostoc punctiforme)"/>
    <property type="match status" value="1"/>
</dbReference>
<comment type="caution">
    <text evidence="6">The sequence shown here is derived from an EMBL/GenBank/DDBJ whole genome shotgun (WGS) entry which is preliminary data.</text>
</comment>
<dbReference type="OrthoDB" id="9808890at2"/>
<keyword evidence="3" id="KW-0378">Hydrolase</keyword>
<dbReference type="SUPFAM" id="SSF54001">
    <property type="entry name" value="Cysteine proteinases"/>
    <property type="match status" value="1"/>
</dbReference>
<reference evidence="6 7" key="1">
    <citation type="submission" date="2019-07" db="EMBL/GenBank/DDBJ databases">
        <title>Whole genome shotgun sequence of Oceanithermus desulfurans NBRC 100063.</title>
        <authorList>
            <person name="Hosoyama A."/>
            <person name="Uohara A."/>
            <person name="Ohji S."/>
            <person name="Ichikawa N."/>
        </authorList>
    </citation>
    <scope>NUCLEOTIDE SEQUENCE [LARGE SCALE GENOMIC DNA]</scope>
    <source>
        <strain evidence="6 7">NBRC 100063</strain>
    </source>
</reference>
<evidence type="ECO:0000256" key="2">
    <source>
        <dbReference type="ARBA" id="ARBA00022670"/>
    </source>
</evidence>
<evidence type="ECO:0000313" key="7">
    <source>
        <dbReference type="Proteomes" id="UP000321827"/>
    </source>
</evidence>
<dbReference type="GO" id="GO:0008234">
    <property type="term" value="F:cysteine-type peptidase activity"/>
    <property type="evidence" value="ECO:0007669"/>
    <property type="project" value="UniProtKB-KW"/>
</dbReference>
<dbReference type="GO" id="GO:0006508">
    <property type="term" value="P:proteolysis"/>
    <property type="evidence" value="ECO:0007669"/>
    <property type="project" value="UniProtKB-KW"/>
</dbReference>
<organism evidence="6 7">
    <name type="scientific">Oceanithermus desulfurans NBRC 100063</name>
    <dbReference type="NCBI Taxonomy" id="1227550"/>
    <lineage>
        <taxon>Bacteria</taxon>
        <taxon>Thermotogati</taxon>
        <taxon>Deinococcota</taxon>
        <taxon>Deinococci</taxon>
        <taxon>Thermales</taxon>
        <taxon>Thermaceae</taxon>
        <taxon>Oceanithermus</taxon>
    </lineage>
</organism>
<gene>
    <name evidence="6" type="ORF">ODE01S_09120</name>
</gene>
<dbReference type="InterPro" id="IPR038765">
    <property type="entry name" value="Papain-like_cys_pep_sf"/>
</dbReference>
<accession>A0A511RIK7</accession>
<evidence type="ECO:0000256" key="3">
    <source>
        <dbReference type="ARBA" id="ARBA00022801"/>
    </source>
</evidence>
<sequence length="411" mass="44578">MPHVLSPHAGAPLADPGFWAGRWRGRFDPGAPAVVNPRLAERSRALWDPLELGPVAPAALGEWIEAARVPDAWWAVLDGRPSDEAARAQLRARLNLEGLRPFKADRYGLTLGRANLRALPTAARGHKTNDEDGFDRLQHTALEPLTPLALLHPSRDGAWWFVQAPDYRGWIRARELAWTELPGEIANLLAQPGPVLLSPTAELETACGATLLQMGSRLPGLRGGMLAYPARDEHGQLLWSKARLRGAPELAPEPPPLTPEAFFARALAPLGRPYGWGGLTPEGPGLDCSRFVQDVFKVFGYRLPRDASAQCAATRPAIAFDAGEPHEARARKLAELDAGPALLCMPGHVMLYLGSVDGCHHAAHAFWAYKRRENGGEVTVPVRRVVVTSLDLGRGTDAGSLLERLTSVNLL</sequence>
<dbReference type="Pfam" id="PF12913">
    <property type="entry name" value="SH3_6"/>
    <property type="match status" value="1"/>
</dbReference>
<keyword evidence="4" id="KW-0788">Thiol protease</keyword>
<name>A0A511RIK7_9DEIN</name>